<feature type="compositionally biased region" description="Polar residues" evidence="1">
    <location>
        <begin position="37"/>
        <end position="46"/>
    </location>
</feature>
<dbReference type="Pfam" id="PF03703">
    <property type="entry name" value="bPH_2"/>
    <property type="match status" value="1"/>
</dbReference>
<feature type="compositionally biased region" description="Low complexity" evidence="1">
    <location>
        <begin position="75"/>
        <end position="89"/>
    </location>
</feature>
<evidence type="ECO:0000313" key="5">
    <source>
        <dbReference type="Proteomes" id="UP000261811"/>
    </source>
</evidence>
<comment type="caution">
    <text evidence="4">The sequence shown here is derived from an EMBL/GenBank/DDBJ whole genome shotgun (WGS) entry which is preliminary data.</text>
</comment>
<dbReference type="InterPro" id="IPR005182">
    <property type="entry name" value="YdbS-like_PH"/>
</dbReference>
<feature type="transmembrane region" description="Helical" evidence="2">
    <location>
        <begin position="144"/>
        <end position="162"/>
    </location>
</feature>
<keyword evidence="5" id="KW-1185">Reference proteome</keyword>
<gene>
    <name evidence="4" type="ORF">DZF91_36610</name>
</gene>
<evidence type="ECO:0000256" key="2">
    <source>
        <dbReference type="SAM" id="Phobius"/>
    </source>
</evidence>
<feature type="compositionally biased region" description="Basic and acidic residues" evidence="1">
    <location>
        <begin position="1"/>
        <end position="17"/>
    </location>
</feature>
<proteinExistence type="predicted"/>
<feature type="transmembrane region" description="Helical" evidence="2">
    <location>
        <begin position="168"/>
        <end position="187"/>
    </location>
</feature>
<name>A0A372J9P8_9ACTN</name>
<reference evidence="4 5" key="1">
    <citation type="submission" date="2018-08" db="EMBL/GenBank/DDBJ databases">
        <title>Actinomadura jelena sp. nov., a novel Actinomycete isolated from soil in Chad.</title>
        <authorList>
            <person name="Shi L."/>
        </authorList>
    </citation>
    <scope>NUCLEOTIDE SEQUENCE [LARGE SCALE GENOMIC DNA]</scope>
    <source>
        <strain evidence="4 5">NEAU-G17</strain>
    </source>
</reference>
<dbReference type="OrthoDB" id="7364633at2"/>
<accession>A0A372J9P8</accession>
<protein>
    <recommendedName>
        <fullName evidence="3">YdbS-like PH domain-containing protein</fullName>
    </recommendedName>
</protein>
<dbReference type="PANTHER" id="PTHR34473:SF3">
    <property type="entry name" value="TRANSMEMBRANE PROTEIN-RELATED"/>
    <property type="match status" value="1"/>
</dbReference>
<evidence type="ECO:0000313" key="4">
    <source>
        <dbReference type="EMBL" id="RFU36717.1"/>
    </source>
</evidence>
<keyword evidence="2" id="KW-0472">Membrane</keyword>
<dbReference type="EMBL" id="QURH01001037">
    <property type="protein sequence ID" value="RFU36717.1"/>
    <property type="molecule type" value="Genomic_DNA"/>
</dbReference>
<feature type="region of interest" description="Disordered" evidence="1">
    <location>
        <begin position="1"/>
        <end position="102"/>
    </location>
</feature>
<organism evidence="4 5">
    <name type="scientific">Actinomadura logoneensis</name>
    <dbReference type="NCBI Taxonomy" id="2293572"/>
    <lineage>
        <taxon>Bacteria</taxon>
        <taxon>Bacillati</taxon>
        <taxon>Actinomycetota</taxon>
        <taxon>Actinomycetes</taxon>
        <taxon>Streptosporangiales</taxon>
        <taxon>Thermomonosporaceae</taxon>
        <taxon>Actinomadura</taxon>
    </lineage>
</organism>
<dbReference type="Proteomes" id="UP000261811">
    <property type="component" value="Unassembled WGS sequence"/>
</dbReference>
<sequence>MNPSHHERPTSGERADASDVPPPGPDPLVQDAAGAENGQNVLPAQNVQGVPPGSQGGPPAPSARQDQGAPPGPSAPYGRAGEGAYAGRPPQGGTPSNGAGGAALYPVAEQQEGAAGYPAADAFEPGGGLAWSRISPRYPWHRRLAALLRAIPVGAVGAFLLWRGGGTVAALLWVAAVLVVLVGYWVVVELAYRSHGYAERGDDLIVTSGVFVRRLIVVPYGRMQFVDVTVGLLERWMGIATVRLHTAAAATDAAIPGLPAAEAALLRDRLARKGEERSMGL</sequence>
<evidence type="ECO:0000256" key="1">
    <source>
        <dbReference type="SAM" id="MobiDB-lite"/>
    </source>
</evidence>
<dbReference type="AlphaFoldDB" id="A0A372J9P8"/>
<keyword evidence="2" id="KW-1133">Transmembrane helix</keyword>
<feature type="domain" description="YdbS-like PH" evidence="3">
    <location>
        <begin position="192"/>
        <end position="269"/>
    </location>
</feature>
<keyword evidence="2" id="KW-0812">Transmembrane</keyword>
<dbReference type="PANTHER" id="PTHR34473">
    <property type="entry name" value="UPF0699 TRANSMEMBRANE PROTEIN YDBS"/>
    <property type="match status" value="1"/>
</dbReference>
<evidence type="ECO:0000259" key="3">
    <source>
        <dbReference type="Pfam" id="PF03703"/>
    </source>
</evidence>